<feature type="compositionally biased region" description="Polar residues" evidence="7">
    <location>
        <begin position="697"/>
        <end position="706"/>
    </location>
</feature>
<sequence length="2025" mass="228449">MGPESVTVTCEVTTLLIRMQNPALKIEGKGKTVPSSRLKNGEQIKKNRKLGEKMKMNKVTLANINRRNIFGENLLYKAAVHNDIGLVHHYIEKGGNVNQPSYAGWTALHEASLGGFYQTVSALLKGGADVNIRGMYQITPLHDAVINGHYQVAELLLLNGADPLFRNDNGKCALDEAKDSRMMRLLERFVPKHRNRLASAQKNSLDPSDGEDAHPHKKPKFSSKNHSGFVYDENSNRQKPEHVEVNKGSKKSLFINTDIYEHYQKDSPNMRIGKSKQKQSILNQIHSTGFRKDNLHSAEDPSTSVSKDKGRRNTQHKRTQVDDTSQESSPRKTVAVSSSRRISRSVTRQQQALQILDDLPEKSRKPFSQALSGLNNGLRNGVETCSIPRETHVQSLDLSDSQEIKCMEVESIDQAEAVSLLGLSLHEKTKLLLVTTDQQPHTLQDQEHISPYKSHENSNSSQKDESLKWEKFSPSFIKENFNNDDHGDSCASEETVISKKVISSSGCENHDTYKENKTNREEMDFQQFLLSQDHFPQENELKEDSLTILPQQEAVSFSNSDNIIVFEHVSNYEQCSCGTSFDHSHGNPEHTPLACIGTVLTHEVSELTSHEKLIKNPQDYSPSILTPLMNQTDLHVEKVNKEGDTKRNYTDTGQETSPSNRPSSRGVPFQVMETTKVEKRQESKAVQNIGFHSTDSEELTNISQLSQREEKEISHKPGEEFVNGDENTIRNCKEKKEKPDSEIHMPTHIQSHKKIQNFRKRKNVSRATCSQEMKTSGIDKRNATGESRLHLAARRGHLSLVKALIESGADVNLKDNAGWTPLHKAASNGWSDVIVELLKASANVNCENVDGILPLHDAVANNHLKAAEILLQHGANPNQKDEKQKTALDEADDENMKELLKSYGAIETDNRDGSDAVVIVKIPDVRARRHKQCICDDSKTVDTPSVPHQEKTEENLSMHQTISAILQNIEEKQENLLEFEIRTPEDAEQYAAEMLEIKEVMDNVLAKQKAERDDLAKKYRVSIESFKHGVLREQLANLAARQKSLLLVAKKQKKISQKFHTYKNATSLSGLSFRKLPSSSETSNEKDKQECISLENSMQPQSGPLSPVSLACRGMQETQSSQEVWHDSQSTHTCPNSETVRREEFSGSEVNSKQNLHDCTLDRLSKSRHSDGTNQIKVQSQSVTFIAEAEHSQKDLTGPGSTAKRHVSFSPSAVTGTLKTSATTSVFAHHDAHPSSVICDQAPSDCDPKEGNRKTAPHQAPRGTPESLAQQGVGAFGSDMGQQLKPYFKKSALTVPHANDTQSSSFSGSGYQHTVKKPSNYNTTLKKKCMQIKDLILLGRLNPGNNILEFKTQEATHKASVLLSGKIKVENGQIYQNPVTWLKDLLGGDRYVTWNYAWSKITYQGKELLKYVSEESPMPPDPNLEPQQHQPCLPGMCRPKPISYGTACVSHFLTTSFSHFPFLSSFVTASPVLIPELHAFRSKSRGEEPGCDSFLEGTSKESMQSVPHYLQIKEILLSSDQEFLPCHIMDEHWKFYVECGPPGASLATKDSERSERSLEGRELEGLEGDPRMKTFKCCFKYHLQQKVFILFLTLWLLSLLKLLNVKRFLFPERGIYLVEYSLSTSPFVRNRYTHIKNEIGYEINCSGVYEQEPLEIGKSLEIRRRTIIDLDDDDVVAITSDCEIYQALRSYDEKLVSEEEKSFPIAYSLVVHKDAIMVERLILAIYNQHNIYCIHYDQKSPDTFKVAMNNLAKCFSNIFIASKLETVQYAHISRLQADLNCLSDLLKSSVQWKYVINLCGQDFPLKSNFELVSELKKLNGSNMLETVKPPSTKTERFTYHHELKQAPYEYVKLPMRTNISKEAPPHNIEIFVGSAYFVLSRAFVKYIFNNSFVKDFFAWSKDTYSPDEHFWATLIRVPGIPGEISKTAQDVSDLQSKTRLVKWNYLEGLFYPSCTGSHLRSVCIYGAAELRWLMKYGHWFANKFDSKVDPVLIKCLAEKLEEQQRKWITLSSAKLFMAKPSVTTS</sequence>
<dbReference type="EMBL" id="VBQZ03000099">
    <property type="protein sequence ID" value="MXQ93862.1"/>
    <property type="molecule type" value="Genomic_DNA"/>
</dbReference>
<reference evidence="9" key="1">
    <citation type="submission" date="2019-10" db="EMBL/GenBank/DDBJ databases">
        <title>The sequence and de novo assembly of the wild yak genome.</title>
        <authorList>
            <person name="Liu Y."/>
        </authorList>
    </citation>
    <scope>NUCLEOTIDE SEQUENCE [LARGE SCALE GENOMIC DNA]</scope>
    <source>
        <strain evidence="9">WY2019</strain>
    </source>
</reference>
<feature type="repeat" description="ANK" evidence="6">
    <location>
        <begin position="136"/>
        <end position="168"/>
    </location>
</feature>
<evidence type="ECO:0000256" key="3">
    <source>
        <dbReference type="ARBA" id="ARBA00022679"/>
    </source>
</evidence>
<dbReference type="InterPro" id="IPR042334">
    <property type="entry name" value="ANKRD31"/>
</dbReference>
<keyword evidence="6" id="KW-0040">ANK repeat</keyword>
<evidence type="ECO:0000256" key="4">
    <source>
        <dbReference type="ARBA" id="ARBA00023136"/>
    </source>
</evidence>
<feature type="region of interest" description="Disordered" evidence="7">
    <location>
        <begin position="697"/>
        <end position="724"/>
    </location>
</feature>
<feature type="compositionally biased region" description="Basic residues" evidence="7">
    <location>
        <begin position="309"/>
        <end position="318"/>
    </location>
</feature>
<dbReference type="InterPro" id="IPR040843">
    <property type="entry name" value="RAMA"/>
</dbReference>
<dbReference type="InterPro" id="IPR002110">
    <property type="entry name" value="Ankyrin_rpt"/>
</dbReference>
<feature type="region of interest" description="Disordered" evidence="7">
    <location>
        <begin position="640"/>
        <end position="669"/>
    </location>
</feature>
<accession>A0A6B0RWC2</accession>
<protein>
    <recommendedName>
        <fullName evidence="8">RAMA domain-containing protein</fullName>
    </recommendedName>
</protein>
<keyword evidence="10" id="KW-1185">Reference proteome</keyword>
<feature type="repeat" description="ANK" evidence="6">
    <location>
        <begin position="784"/>
        <end position="816"/>
    </location>
</feature>
<dbReference type="Pfam" id="PF12796">
    <property type="entry name" value="Ank_2"/>
    <property type="match status" value="2"/>
</dbReference>
<dbReference type="SUPFAM" id="SSF48403">
    <property type="entry name" value="Ankyrin repeat"/>
    <property type="match status" value="2"/>
</dbReference>
<organism evidence="9 10">
    <name type="scientific">Bos mutus</name>
    <name type="common">wild yak</name>
    <dbReference type="NCBI Taxonomy" id="72004"/>
    <lineage>
        <taxon>Eukaryota</taxon>
        <taxon>Metazoa</taxon>
        <taxon>Chordata</taxon>
        <taxon>Craniata</taxon>
        <taxon>Vertebrata</taxon>
        <taxon>Euteleostomi</taxon>
        <taxon>Mammalia</taxon>
        <taxon>Eutheria</taxon>
        <taxon>Laurasiatheria</taxon>
        <taxon>Artiodactyla</taxon>
        <taxon>Ruminantia</taxon>
        <taxon>Pecora</taxon>
        <taxon>Bovidae</taxon>
        <taxon>Bovinae</taxon>
        <taxon>Bos</taxon>
    </lineage>
</organism>
<dbReference type="InterPro" id="IPR003406">
    <property type="entry name" value="Glyco_trans_14"/>
</dbReference>
<comment type="subcellular location">
    <subcellularLocation>
        <location evidence="1">Golgi apparatus membrane</location>
        <topology evidence="1">Single-pass type II membrane protein</topology>
    </subcellularLocation>
</comment>
<evidence type="ECO:0000256" key="2">
    <source>
        <dbReference type="ARBA" id="ARBA00022676"/>
    </source>
</evidence>
<evidence type="ECO:0000256" key="7">
    <source>
        <dbReference type="SAM" id="MobiDB-lite"/>
    </source>
</evidence>
<feature type="repeat" description="ANK" evidence="6">
    <location>
        <begin position="103"/>
        <end position="135"/>
    </location>
</feature>
<dbReference type="PRINTS" id="PR01415">
    <property type="entry name" value="ANKYRIN"/>
</dbReference>
<name>A0A6B0RWC2_9CETA</name>
<dbReference type="Gene3D" id="1.25.40.20">
    <property type="entry name" value="Ankyrin repeat-containing domain"/>
    <property type="match status" value="2"/>
</dbReference>
<evidence type="ECO:0000256" key="1">
    <source>
        <dbReference type="ARBA" id="ARBA00004323"/>
    </source>
</evidence>
<evidence type="ECO:0000313" key="9">
    <source>
        <dbReference type="EMBL" id="MXQ93862.1"/>
    </source>
</evidence>
<dbReference type="Proteomes" id="UP000322234">
    <property type="component" value="Unassembled WGS sequence"/>
</dbReference>
<feature type="compositionally biased region" description="Basic and acidic residues" evidence="7">
    <location>
        <begin position="444"/>
        <end position="465"/>
    </location>
</feature>
<feature type="compositionally biased region" description="Polar residues" evidence="7">
    <location>
        <begin position="650"/>
        <end position="663"/>
    </location>
</feature>
<dbReference type="PROSITE" id="PS50297">
    <property type="entry name" value="ANK_REP_REGION"/>
    <property type="match status" value="5"/>
</dbReference>
<dbReference type="SMART" id="SM00248">
    <property type="entry name" value="ANK"/>
    <property type="match status" value="6"/>
</dbReference>
<dbReference type="PROSITE" id="PS50088">
    <property type="entry name" value="ANK_REPEAT"/>
    <property type="match status" value="5"/>
</dbReference>
<feature type="repeat" description="ANK" evidence="6">
    <location>
        <begin position="817"/>
        <end position="849"/>
    </location>
</feature>
<dbReference type="PANTHER" id="PTHR24176:SF14">
    <property type="entry name" value="ANKYRIN REPEAT DOMAIN-CONTAINING PROTEIN 31"/>
    <property type="match status" value="1"/>
</dbReference>
<feature type="region of interest" description="Disordered" evidence="7">
    <location>
        <begin position="443"/>
        <end position="465"/>
    </location>
</feature>
<feature type="compositionally biased region" description="Basic and acidic residues" evidence="7">
    <location>
        <begin position="640"/>
        <end position="649"/>
    </location>
</feature>
<dbReference type="GO" id="GO:0000139">
    <property type="term" value="C:Golgi membrane"/>
    <property type="evidence" value="ECO:0007669"/>
    <property type="project" value="UniProtKB-SubCell"/>
</dbReference>
<feature type="compositionally biased region" description="Basic and acidic residues" evidence="7">
    <location>
        <begin position="707"/>
        <end position="719"/>
    </location>
</feature>
<dbReference type="GO" id="GO:0016757">
    <property type="term" value="F:glycosyltransferase activity"/>
    <property type="evidence" value="ECO:0007669"/>
    <property type="project" value="UniProtKB-KW"/>
</dbReference>
<evidence type="ECO:0000256" key="6">
    <source>
        <dbReference type="PROSITE-ProRule" id="PRU00023"/>
    </source>
</evidence>
<dbReference type="InterPro" id="IPR036770">
    <property type="entry name" value="Ankyrin_rpt-contain_sf"/>
</dbReference>
<feature type="region of interest" description="Disordered" evidence="7">
    <location>
        <begin position="1120"/>
        <end position="1139"/>
    </location>
</feature>
<keyword evidence="4" id="KW-0472">Membrane</keyword>
<dbReference type="PANTHER" id="PTHR24176">
    <property type="entry name" value="ANKYRIN REPEAT DOMAIN-CONTAINING PROTEIN 31-RELATED"/>
    <property type="match status" value="1"/>
</dbReference>
<comment type="caution">
    <text evidence="9">The sequence shown here is derived from an EMBL/GenBank/DDBJ whole genome shotgun (WGS) entry which is preliminary data.</text>
</comment>
<feature type="region of interest" description="Disordered" evidence="7">
    <location>
        <begin position="1239"/>
        <end position="1273"/>
    </location>
</feature>
<dbReference type="Pfam" id="PF02485">
    <property type="entry name" value="Branch"/>
    <property type="match status" value="1"/>
</dbReference>
<gene>
    <name evidence="9" type="ORF">E5288_WYG021928</name>
</gene>
<evidence type="ECO:0000256" key="5">
    <source>
        <dbReference type="ARBA" id="ARBA00023180"/>
    </source>
</evidence>
<keyword evidence="3" id="KW-0808">Transferase</keyword>
<dbReference type="Pfam" id="PF18755">
    <property type="entry name" value="RAMA"/>
    <property type="match status" value="1"/>
</dbReference>
<feature type="compositionally biased region" description="Polar residues" evidence="7">
    <location>
        <begin position="1120"/>
        <end position="1138"/>
    </location>
</feature>
<proteinExistence type="predicted"/>
<feature type="region of interest" description="Disordered" evidence="7">
    <location>
        <begin position="196"/>
        <end position="249"/>
    </location>
</feature>
<feature type="repeat" description="ANK" evidence="6">
    <location>
        <begin position="850"/>
        <end position="882"/>
    </location>
</feature>
<evidence type="ECO:0000313" key="10">
    <source>
        <dbReference type="Proteomes" id="UP000322234"/>
    </source>
</evidence>
<keyword evidence="5" id="KW-0325">Glycoprotein</keyword>
<evidence type="ECO:0000259" key="8">
    <source>
        <dbReference type="Pfam" id="PF18755"/>
    </source>
</evidence>
<feature type="region of interest" description="Disordered" evidence="7">
    <location>
        <begin position="289"/>
        <end position="349"/>
    </location>
</feature>
<feature type="domain" description="RAMA" evidence="8">
    <location>
        <begin position="1313"/>
        <end position="1413"/>
    </location>
</feature>
<feature type="compositionally biased region" description="Basic and acidic residues" evidence="7">
    <location>
        <begin position="290"/>
        <end position="299"/>
    </location>
</feature>
<feature type="compositionally biased region" description="Basic and acidic residues" evidence="7">
    <location>
        <begin position="234"/>
        <end position="247"/>
    </location>
</feature>
<keyword evidence="2" id="KW-0328">Glycosyltransferase</keyword>